<gene>
    <name evidence="7" type="ORF">LX24_01934</name>
</gene>
<dbReference type="InterPro" id="IPR006680">
    <property type="entry name" value="Amidohydro-rel"/>
</dbReference>
<evidence type="ECO:0000256" key="4">
    <source>
        <dbReference type="ARBA" id="ARBA00047720"/>
    </source>
</evidence>
<comment type="similarity">
    <text evidence="1">Belongs to the metallo-dependent hydrolases superfamily. Adenine deaminase family.</text>
</comment>
<dbReference type="SUPFAM" id="SSF51338">
    <property type="entry name" value="Composite domain of metallo-dependent hydrolases"/>
    <property type="match status" value="1"/>
</dbReference>
<comment type="caution">
    <text evidence="7">The sequence shown here is derived from an EMBL/GenBank/DDBJ whole genome shotgun (WGS) entry which is preliminary data.</text>
</comment>
<dbReference type="InterPro" id="IPR026912">
    <property type="entry name" value="Adenine_deam_C"/>
</dbReference>
<evidence type="ECO:0000256" key="3">
    <source>
        <dbReference type="ARBA" id="ARBA00022801"/>
    </source>
</evidence>
<name>A0A5S4ZQE1_9FIRM</name>
<dbReference type="EC" id="3.5.4.2" evidence="2"/>
<dbReference type="Gene3D" id="3.20.20.140">
    <property type="entry name" value="Metal-dependent hydrolases"/>
    <property type="match status" value="1"/>
</dbReference>
<feature type="domain" description="Adenine deaminase C-terminal" evidence="6">
    <location>
        <begin position="421"/>
        <end position="584"/>
    </location>
</feature>
<organism evidence="7 8">
    <name type="scientific">Desulfallas thermosapovorans DSM 6562</name>
    <dbReference type="NCBI Taxonomy" id="1121431"/>
    <lineage>
        <taxon>Bacteria</taxon>
        <taxon>Bacillati</taxon>
        <taxon>Bacillota</taxon>
        <taxon>Clostridia</taxon>
        <taxon>Eubacteriales</taxon>
        <taxon>Desulfallaceae</taxon>
        <taxon>Desulfallas</taxon>
    </lineage>
</organism>
<proteinExistence type="inferred from homology"/>
<dbReference type="RefSeq" id="WP_166511944.1">
    <property type="nucleotide sequence ID" value="NZ_VNHM01000010.1"/>
</dbReference>
<keyword evidence="8" id="KW-1185">Reference proteome</keyword>
<dbReference type="PANTHER" id="PTHR11113:SF6">
    <property type="entry name" value="ADENINE DEAMINASE YERA-RELATED"/>
    <property type="match status" value="1"/>
</dbReference>
<sequence length="599" mass="66008">MQNYHKLRPINRDELYKLIATARGKEPADFLIKGGTVINVYTGELMVANVAVKGRHIAYLGNDDCMVGENTEVVDAAGQYLCPGYIEPHAHPFQTYNPVTLVEKVMTLGTTTLVCDNLFFFMAMNDEELAKLWQELATLPVKLLWSARLDPQTFSRSRMERFDPQTIKRLLNFVMVRQVGELTDWPSLVAGREQMLDNVITAGRIGKRVEGHAPGASVRTLNALAAGGVSADHESITGEEALRRLRLGMYATLRHSSLRPDLPRLVKELLSEGANFSRVMITTDGVTPPSMRHGFTDAILRLAMQAGLPPVEAYRTATLNPAVYYGMDDELGGIGPGRLADILFLNKLDNPTPVKVMAEGRWVADGGRPLIKLPVPAWQDYHITPVTGTTAGLTPRDLVPKVRETKSTTAFFPLMHLANPVITRQRDMELPVRNGFIDITGQKGLIYAALLNRDGEWVTNGLLSGFADNLEGMACSNTITGDILALGYDPFAMLQAVVRMYDMGGGLVITEKGQNIFELPLPLGGIMSPAPLDELIDRCSTLYEILAKRGHTHYDLLYTLLFLSATHLPEIRLSPGGVISVKDKKILLPTRKLGNNIQL</sequence>
<protein>
    <recommendedName>
        <fullName evidence="2">adenine deaminase</fullName>
        <ecNumber evidence="2">3.5.4.2</ecNumber>
    </recommendedName>
</protein>
<dbReference type="Gene3D" id="2.30.40.10">
    <property type="entry name" value="Urease, subunit C, domain 1"/>
    <property type="match status" value="1"/>
</dbReference>
<reference evidence="7 8" key="1">
    <citation type="submission" date="2019-07" db="EMBL/GenBank/DDBJ databases">
        <title>Genomic Encyclopedia of Type Strains, Phase I: the one thousand microbial genomes (KMG-I) project.</title>
        <authorList>
            <person name="Kyrpides N."/>
        </authorList>
    </citation>
    <scope>NUCLEOTIDE SEQUENCE [LARGE SCALE GENOMIC DNA]</scope>
    <source>
        <strain evidence="7 8">DSM 6562</strain>
    </source>
</reference>
<evidence type="ECO:0000313" key="8">
    <source>
        <dbReference type="Proteomes" id="UP000323166"/>
    </source>
</evidence>
<dbReference type="InterPro" id="IPR011059">
    <property type="entry name" value="Metal-dep_hydrolase_composite"/>
</dbReference>
<comment type="catalytic activity">
    <reaction evidence="4">
        <text>adenine + H2O + H(+) = hypoxanthine + NH4(+)</text>
        <dbReference type="Rhea" id="RHEA:23688"/>
        <dbReference type="ChEBI" id="CHEBI:15377"/>
        <dbReference type="ChEBI" id="CHEBI:15378"/>
        <dbReference type="ChEBI" id="CHEBI:16708"/>
        <dbReference type="ChEBI" id="CHEBI:17368"/>
        <dbReference type="ChEBI" id="CHEBI:28938"/>
        <dbReference type="EC" id="3.5.4.2"/>
    </reaction>
</comment>
<dbReference type="SUPFAM" id="SSF51556">
    <property type="entry name" value="Metallo-dependent hydrolases"/>
    <property type="match status" value="1"/>
</dbReference>
<dbReference type="GO" id="GO:0000034">
    <property type="term" value="F:adenine deaminase activity"/>
    <property type="evidence" value="ECO:0007669"/>
    <property type="project" value="UniProtKB-EC"/>
</dbReference>
<dbReference type="Proteomes" id="UP000323166">
    <property type="component" value="Unassembled WGS sequence"/>
</dbReference>
<dbReference type="Pfam" id="PF01979">
    <property type="entry name" value="Amidohydro_1"/>
    <property type="match status" value="1"/>
</dbReference>
<keyword evidence="3" id="KW-0378">Hydrolase</keyword>
<dbReference type="InterPro" id="IPR032466">
    <property type="entry name" value="Metal_Hydrolase"/>
</dbReference>
<evidence type="ECO:0000256" key="1">
    <source>
        <dbReference type="ARBA" id="ARBA00006773"/>
    </source>
</evidence>
<evidence type="ECO:0000259" key="5">
    <source>
        <dbReference type="Pfam" id="PF01979"/>
    </source>
</evidence>
<dbReference type="AlphaFoldDB" id="A0A5S4ZQE1"/>
<dbReference type="Pfam" id="PF13382">
    <property type="entry name" value="Adenine_deam_C"/>
    <property type="match status" value="1"/>
</dbReference>
<evidence type="ECO:0000256" key="2">
    <source>
        <dbReference type="ARBA" id="ARBA00012782"/>
    </source>
</evidence>
<dbReference type="PANTHER" id="PTHR11113">
    <property type="entry name" value="N-ACETYLGLUCOSAMINE-6-PHOSPHATE DEACETYLASE"/>
    <property type="match status" value="1"/>
</dbReference>
<feature type="domain" description="Amidohydrolase-related" evidence="5">
    <location>
        <begin position="80"/>
        <end position="363"/>
    </location>
</feature>
<evidence type="ECO:0000313" key="7">
    <source>
        <dbReference type="EMBL" id="TYO94919.1"/>
    </source>
</evidence>
<accession>A0A5S4ZQE1</accession>
<dbReference type="EMBL" id="VNHM01000010">
    <property type="protein sequence ID" value="TYO94919.1"/>
    <property type="molecule type" value="Genomic_DNA"/>
</dbReference>
<evidence type="ECO:0000259" key="6">
    <source>
        <dbReference type="Pfam" id="PF13382"/>
    </source>
</evidence>